<sequence length="358" mass="39688">MSRNPPLHTRTFHTRQRPRINRKAGKCAGHVSSSLPHRGSDSTLITLVYGETRISCPAANSSIMPSHIPGRKIINAHFPGAKRDVPGGIISDSITYRVLVISYKTHLPSHLLLHKAPKPRPRKVESQLTSTVIFGSRPVEPPLLIDSPLLLEETYSVQSSEYWPSSTLLFPPHIAPELVQATFPSSIHSPPPLEESYSYPSPSSEDAPYSTSSSPPHTPPEPVQAPLRVSEGIPMLIAPCTTSVVYDPESQLRPRQLHNLRLDLPKVNTLNEQVASHYSPHEYSASSAYARVWIPDSYSLPAAPSCVLLVHPIPRLAHCQSSLLDNPCDATYKIEMRRPPIQPSPRHMQYVHAQPEEH</sequence>
<feature type="region of interest" description="Disordered" evidence="1">
    <location>
        <begin position="190"/>
        <end position="225"/>
    </location>
</feature>
<feature type="compositionally biased region" description="Basic residues" evidence="1">
    <location>
        <begin position="10"/>
        <end position="25"/>
    </location>
</feature>
<reference evidence="2" key="1">
    <citation type="submission" date="2023-03" db="EMBL/GenBank/DDBJ databases">
        <title>Massive genome expansion in bonnet fungi (Mycena s.s.) driven by repeated elements and novel gene families across ecological guilds.</title>
        <authorList>
            <consortium name="Lawrence Berkeley National Laboratory"/>
            <person name="Harder C.B."/>
            <person name="Miyauchi S."/>
            <person name="Viragh M."/>
            <person name="Kuo A."/>
            <person name="Thoen E."/>
            <person name="Andreopoulos B."/>
            <person name="Lu D."/>
            <person name="Skrede I."/>
            <person name="Drula E."/>
            <person name="Henrissat B."/>
            <person name="Morin E."/>
            <person name="Kohler A."/>
            <person name="Barry K."/>
            <person name="LaButti K."/>
            <person name="Morin E."/>
            <person name="Salamov A."/>
            <person name="Lipzen A."/>
            <person name="Mereny Z."/>
            <person name="Hegedus B."/>
            <person name="Baldrian P."/>
            <person name="Stursova M."/>
            <person name="Weitz H."/>
            <person name="Taylor A."/>
            <person name="Grigoriev I.V."/>
            <person name="Nagy L.G."/>
            <person name="Martin F."/>
            <person name="Kauserud H."/>
        </authorList>
    </citation>
    <scope>NUCLEOTIDE SEQUENCE</scope>
    <source>
        <strain evidence="2">CBHHK002</strain>
    </source>
</reference>
<gene>
    <name evidence="2" type="ORF">DFH08DRAFT_825358</name>
</gene>
<organism evidence="2 3">
    <name type="scientific">Mycena albidolilacea</name>
    <dbReference type="NCBI Taxonomy" id="1033008"/>
    <lineage>
        <taxon>Eukaryota</taxon>
        <taxon>Fungi</taxon>
        <taxon>Dikarya</taxon>
        <taxon>Basidiomycota</taxon>
        <taxon>Agaricomycotina</taxon>
        <taxon>Agaricomycetes</taxon>
        <taxon>Agaricomycetidae</taxon>
        <taxon>Agaricales</taxon>
        <taxon>Marasmiineae</taxon>
        <taxon>Mycenaceae</taxon>
        <taxon>Mycena</taxon>
    </lineage>
</organism>
<proteinExistence type="predicted"/>
<dbReference type="Proteomes" id="UP001218218">
    <property type="component" value="Unassembled WGS sequence"/>
</dbReference>
<dbReference type="AlphaFoldDB" id="A0AAD7EAB8"/>
<evidence type="ECO:0000256" key="1">
    <source>
        <dbReference type="SAM" id="MobiDB-lite"/>
    </source>
</evidence>
<evidence type="ECO:0000313" key="2">
    <source>
        <dbReference type="EMBL" id="KAJ7304800.1"/>
    </source>
</evidence>
<evidence type="ECO:0000313" key="3">
    <source>
        <dbReference type="Proteomes" id="UP001218218"/>
    </source>
</evidence>
<comment type="caution">
    <text evidence="2">The sequence shown here is derived from an EMBL/GenBank/DDBJ whole genome shotgun (WGS) entry which is preliminary data.</text>
</comment>
<accession>A0AAD7EAB8</accession>
<keyword evidence="3" id="KW-1185">Reference proteome</keyword>
<dbReference type="EMBL" id="JARIHO010000099">
    <property type="protein sequence ID" value="KAJ7304800.1"/>
    <property type="molecule type" value="Genomic_DNA"/>
</dbReference>
<name>A0AAD7EAB8_9AGAR</name>
<protein>
    <submittedName>
        <fullName evidence="2">Uncharacterized protein</fullName>
    </submittedName>
</protein>
<feature type="compositionally biased region" description="Low complexity" evidence="1">
    <location>
        <begin position="194"/>
        <end position="215"/>
    </location>
</feature>
<feature type="region of interest" description="Disordered" evidence="1">
    <location>
        <begin position="1"/>
        <end position="36"/>
    </location>
</feature>